<keyword evidence="3" id="KW-1185">Reference proteome</keyword>
<keyword evidence="1" id="KW-1133">Transmembrane helix</keyword>
<keyword evidence="1" id="KW-0472">Membrane</keyword>
<organism evidence="2 3">
    <name type="scientific">Streptosporangium longisporum</name>
    <dbReference type="NCBI Taxonomy" id="46187"/>
    <lineage>
        <taxon>Bacteria</taxon>
        <taxon>Bacillati</taxon>
        <taxon>Actinomycetota</taxon>
        <taxon>Actinomycetes</taxon>
        <taxon>Streptosporangiales</taxon>
        <taxon>Streptosporangiaceae</taxon>
        <taxon>Streptosporangium</taxon>
    </lineage>
</organism>
<evidence type="ECO:0000256" key="1">
    <source>
        <dbReference type="SAM" id="Phobius"/>
    </source>
</evidence>
<accession>A0ABN3XW81</accession>
<dbReference type="NCBIfam" id="NF038083">
    <property type="entry name" value="CU044_5270_fam"/>
    <property type="match status" value="1"/>
</dbReference>
<comment type="caution">
    <text evidence="2">The sequence shown here is derived from an EMBL/GenBank/DDBJ whole genome shotgun (WGS) entry which is preliminary data.</text>
</comment>
<evidence type="ECO:0000313" key="3">
    <source>
        <dbReference type="Proteomes" id="UP001499930"/>
    </source>
</evidence>
<proteinExistence type="predicted"/>
<evidence type="ECO:0000313" key="2">
    <source>
        <dbReference type="EMBL" id="GAA3002635.1"/>
    </source>
</evidence>
<dbReference type="EMBL" id="BAAAWD010000006">
    <property type="protein sequence ID" value="GAA3002635.1"/>
    <property type="molecule type" value="Genomic_DNA"/>
</dbReference>
<sequence length="317" mass="34820">MKEIRWFRASVPTITREAEESARARLLREIHTLPAPARRRLPRLSWRIALAGVLSVVIGIGVVRSQVPQVTPVAGVQELSERAAEAVEARGGMKPSPGQWLYIRERQATPGELGGGFGVNIGERTTSEMWTSVNGEQVAWYPPGGELLVQGTHPGISAADLAEPPVTPQKLLDRIDKVTAESMAEWFSGDGSPHEESREQRLFQAIYQLMGEQALSPEVRAALFRALPLIEGVTVRPDAVDAEGRRGIAFSHTDDWARYELILSPDDFRYLGTYGVTVADRTMRYANVDPVFVPAGTPLVLSAQLETHLVDKAGQRP</sequence>
<reference evidence="2 3" key="1">
    <citation type="journal article" date="2019" name="Int. J. Syst. Evol. Microbiol.">
        <title>The Global Catalogue of Microorganisms (GCM) 10K type strain sequencing project: providing services to taxonomists for standard genome sequencing and annotation.</title>
        <authorList>
            <consortium name="The Broad Institute Genomics Platform"/>
            <consortium name="The Broad Institute Genome Sequencing Center for Infectious Disease"/>
            <person name="Wu L."/>
            <person name="Ma J."/>
        </authorList>
    </citation>
    <scope>NUCLEOTIDE SEQUENCE [LARGE SCALE GENOMIC DNA]</scope>
    <source>
        <strain evidence="2 3">JCM 3106</strain>
    </source>
</reference>
<dbReference type="Proteomes" id="UP001499930">
    <property type="component" value="Unassembled WGS sequence"/>
</dbReference>
<dbReference type="InterPro" id="IPR047789">
    <property type="entry name" value="CU044_5270-like"/>
</dbReference>
<keyword evidence="1" id="KW-0812">Transmembrane</keyword>
<gene>
    <name evidence="2" type="ORF">GCM10017559_24930</name>
</gene>
<evidence type="ECO:0008006" key="4">
    <source>
        <dbReference type="Google" id="ProtNLM"/>
    </source>
</evidence>
<protein>
    <recommendedName>
        <fullName evidence="4">CU044_5270 family protein</fullName>
    </recommendedName>
</protein>
<dbReference type="RefSeq" id="WP_344892914.1">
    <property type="nucleotide sequence ID" value="NZ_BAAAWD010000006.1"/>
</dbReference>
<name>A0ABN3XW81_9ACTN</name>
<feature type="transmembrane region" description="Helical" evidence="1">
    <location>
        <begin position="44"/>
        <end position="63"/>
    </location>
</feature>